<dbReference type="Pfam" id="PF18847">
    <property type="entry name" value="LPD29"/>
    <property type="match status" value="1"/>
</dbReference>
<proteinExistence type="predicted"/>
<evidence type="ECO:0000313" key="2">
    <source>
        <dbReference type="EMBL" id="MDW9350007.1"/>
    </source>
</evidence>
<sequence>MNDNALVNVDDAVVARIRDVLAYTFPGQKFSVRKCDPSFPKVFNNVWVSWLDGPTEAEVRSVTEGFENKDGLLSVLESRYFSDELVQECIDRLRKEYGQGNVPLSVTVERYRKNELEKIETARFPGNISVAINEIGINTSKYRR</sequence>
<dbReference type="Proteomes" id="UP001271591">
    <property type="component" value="Unassembled WGS sequence"/>
</dbReference>
<feature type="domain" description="Large polyvalent protein associated" evidence="1">
    <location>
        <begin position="13"/>
        <end position="69"/>
    </location>
</feature>
<evidence type="ECO:0000259" key="1">
    <source>
        <dbReference type="Pfam" id="PF18847"/>
    </source>
</evidence>
<comment type="caution">
    <text evidence="2">The sequence shown here is derived from an EMBL/GenBank/DDBJ whole genome shotgun (WGS) entry which is preliminary data.</text>
</comment>
<protein>
    <submittedName>
        <fullName evidence="2">LPD29 domain-containing protein</fullName>
    </submittedName>
</protein>
<organism evidence="2 3">
    <name type="scientific">Escherichia coli</name>
    <dbReference type="NCBI Taxonomy" id="562"/>
    <lineage>
        <taxon>Bacteria</taxon>
        <taxon>Pseudomonadati</taxon>
        <taxon>Pseudomonadota</taxon>
        <taxon>Gammaproteobacteria</taxon>
        <taxon>Enterobacterales</taxon>
        <taxon>Enterobacteriaceae</taxon>
        <taxon>Escherichia</taxon>
    </lineage>
</organism>
<dbReference type="InterPro" id="IPR041311">
    <property type="entry name" value="LPD29"/>
</dbReference>
<dbReference type="RefSeq" id="WP_001562608.1">
    <property type="nucleotide sequence ID" value="NZ_CAJVCB010000077.1"/>
</dbReference>
<name>A0AAP6AXU8_ECOLX</name>
<dbReference type="EMBL" id="JAWPMK010000001">
    <property type="protein sequence ID" value="MDW9350007.1"/>
    <property type="molecule type" value="Genomic_DNA"/>
</dbReference>
<gene>
    <name evidence="2" type="ORF">R8G00_10325</name>
</gene>
<evidence type="ECO:0000313" key="3">
    <source>
        <dbReference type="Proteomes" id="UP001271591"/>
    </source>
</evidence>
<reference evidence="2" key="1">
    <citation type="submission" date="2023-10" db="EMBL/GenBank/DDBJ databases">
        <title>Draft Genome Sequence of a Shiga toxin-producing Escherichia coli strain from deer meat showing an IS-element integration in the B-subunit of the Shiga toxin Stx2b gene.</title>
        <authorList>
            <person name="Projahn M."/>
            <person name="Borowiak M."/>
        </authorList>
    </citation>
    <scope>NUCLEOTIDE SEQUENCE</scope>
    <source>
        <strain evidence="2">BfR-EC-18960</strain>
    </source>
</reference>
<dbReference type="AlphaFoldDB" id="A0AAP6AXU8"/>
<accession>A0AAP6AXU8</accession>